<accession>A0A1M6JS52</accession>
<organism evidence="1 2">
    <name type="scientific">Pseudozobellia thermophila</name>
    <dbReference type="NCBI Taxonomy" id="192903"/>
    <lineage>
        <taxon>Bacteria</taxon>
        <taxon>Pseudomonadati</taxon>
        <taxon>Bacteroidota</taxon>
        <taxon>Flavobacteriia</taxon>
        <taxon>Flavobacteriales</taxon>
        <taxon>Flavobacteriaceae</taxon>
        <taxon>Pseudozobellia</taxon>
    </lineage>
</organism>
<sequence length="42" mass="5262">MKRNTMIAKTKMIVNCLQIHIWGHMRIYARKYRKTYYRMLSL</sequence>
<reference evidence="2" key="1">
    <citation type="submission" date="2016-11" db="EMBL/GenBank/DDBJ databases">
        <authorList>
            <person name="Varghese N."/>
            <person name="Submissions S."/>
        </authorList>
    </citation>
    <scope>NUCLEOTIDE SEQUENCE [LARGE SCALE GENOMIC DNA]</scope>
    <source>
        <strain evidence="2">DSM 19858</strain>
    </source>
</reference>
<dbReference type="AlphaFoldDB" id="A0A1M6JS52"/>
<name>A0A1M6JS52_9FLAO</name>
<gene>
    <name evidence="1" type="ORF">SAMN04488513_105131</name>
</gene>
<keyword evidence="2" id="KW-1185">Reference proteome</keyword>
<protein>
    <submittedName>
        <fullName evidence="1">Uncharacterized protein</fullName>
    </submittedName>
</protein>
<evidence type="ECO:0000313" key="2">
    <source>
        <dbReference type="Proteomes" id="UP000184543"/>
    </source>
</evidence>
<proteinExistence type="predicted"/>
<evidence type="ECO:0000313" key="1">
    <source>
        <dbReference type="EMBL" id="SHJ49511.1"/>
    </source>
</evidence>
<dbReference type="EMBL" id="FQYU01000005">
    <property type="protein sequence ID" value="SHJ49511.1"/>
    <property type="molecule type" value="Genomic_DNA"/>
</dbReference>
<dbReference type="Proteomes" id="UP000184543">
    <property type="component" value="Unassembled WGS sequence"/>
</dbReference>